<reference evidence="3" key="1">
    <citation type="journal article" date="2019" name="Science">
        <title>Mutation of a bHLH transcription factor allowed almond domestication.</title>
        <authorList>
            <person name="Sanchez-Perez R."/>
            <person name="Pavan S."/>
            <person name="Mazzeo R."/>
            <person name="Moldovan C."/>
            <person name="Aiese Cigliano R."/>
            <person name="Del Cueto J."/>
            <person name="Ricciardi F."/>
            <person name="Lotti C."/>
            <person name="Ricciardi L."/>
            <person name="Dicenta F."/>
            <person name="Lopez-Marques R.L."/>
            <person name="Lindberg Moller B."/>
        </authorList>
    </citation>
    <scope>NUCLEOTIDE SEQUENCE</scope>
</reference>
<evidence type="ECO:0000313" key="3">
    <source>
        <dbReference type="EMBL" id="BBN68673.1"/>
    </source>
</evidence>
<feature type="chain" id="PRO_5023931978" evidence="2">
    <location>
        <begin position="26"/>
        <end position="104"/>
    </location>
</feature>
<feature type="signal peptide" evidence="2">
    <location>
        <begin position="1"/>
        <end position="25"/>
    </location>
</feature>
<accession>A0A5H2XKI3</accession>
<feature type="non-terminal residue" evidence="3">
    <location>
        <position position="104"/>
    </location>
</feature>
<evidence type="ECO:0000256" key="2">
    <source>
        <dbReference type="SAM" id="SignalP"/>
    </source>
</evidence>
<dbReference type="AlphaFoldDB" id="A0A5H2XKI3"/>
<feature type="compositionally biased region" description="Basic residues" evidence="1">
    <location>
        <begin position="88"/>
        <end position="98"/>
    </location>
</feature>
<feature type="region of interest" description="Disordered" evidence="1">
    <location>
        <begin position="85"/>
        <end position="104"/>
    </location>
</feature>
<feature type="region of interest" description="Disordered" evidence="1">
    <location>
        <begin position="25"/>
        <end position="48"/>
    </location>
</feature>
<proteinExistence type="predicted"/>
<organism evidence="3">
    <name type="scientific">Prunus dulcis</name>
    <name type="common">Almond</name>
    <name type="synonym">Amygdalus dulcis</name>
    <dbReference type="NCBI Taxonomy" id="3755"/>
    <lineage>
        <taxon>Eukaryota</taxon>
        <taxon>Viridiplantae</taxon>
        <taxon>Streptophyta</taxon>
        <taxon>Embryophyta</taxon>
        <taxon>Tracheophyta</taxon>
        <taxon>Spermatophyta</taxon>
        <taxon>Magnoliopsida</taxon>
        <taxon>eudicotyledons</taxon>
        <taxon>Gunneridae</taxon>
        <taxon>Pentapetalae</taxon>
        <taxon>rosids</taxon>
        <taxon>fabids</taxon>
        <taxon>Rosales</taxon>
        <taxon>Rosaceae</taxon>
        <taxon>Amygdaloideae</taxon>
        <taxon>Amygdaleae</taxon>
        <taxon>Prunus</taxon>
    </lineage>
</organism>
<sequence>MFSFNYKLIFVLSLAFNLTNLKSRGYPDEELSEQEKSRTTQEQGNSKLNFRKLHCTGVVLPPITKRPAGRPPTKRIKLSLIISESQNHRHLRMKHPPGHHKDLF</sequence>
<gene>
    <name evidence="3" type="ORF">Prudu_523S000300</name>
</gene>
<evidence type="ECO:0000256" key="1">
    <source>
        <dbReference type="SAM" id="MobiDB-lite"/>
    </source>
</evidence>
<protein>
    <submittedName>
        <fullName evidence="3">Ankyrin repeat family protein</fullName>
    </submittedName>
</protein>
<dbReference type="EMBL" id="AP020860">
    <property type="protein sequence ID" value="BBN68673.1"/>
    <property type="molecule type" value="Genomic_DNA"/>
</dbReference>
<keyword evidence="2" id="KW-0732">Signal</keyword>
<name>A0A5H2XKI3_PRUDU</name>